<evidence type="ECO:0000256" key="1">
    <source>
        <dbReference type="ARBA" id="ARBA00006484"/>
    </source>
</evidence>
<keyword evidence="3" id="KW-0560">Oxidoreductase</keyword>
<protein>
    <submittedName>
        <fullName evidence="4">Putative short-chain dehydrogenase</fullName>
    </submittedName>
</protein>
<dbReference type="OrthoDB" id="191139at2759"/>
<keyword evidence="5" id="KW-1185">Reference proteome</keyword>
<evidence type="ECO:0000256" key="3">
    <source>
        <dbReference type="ARBA" id="ARBA00023002"/>
    </source>
</evidence>
<dbReference type="PANTHER" id="PTHR24320:SF236">
    <property type="entry name" value="SHORT-CHAIN DEHYDROGENASE-RELATED"/>
    <property type="match status" value="1"/>
</dbReference>
<proteinExistence type="inferred from homology"/>
<comment type="similarity">
    <text evidence="1">Belongs to the short-chain dehydrogenases/reductases (SDR) family.</text>
</comment>
<dbReference type="EMBL" id="LCUC01000139">
    <property type="protein sequence ID" value="KKY36100.1"/>
    <property type="molecule type" value="Genomic_DNA"/>
</dbReference>
<dbReference type="Pfam" id="PF00106">
    <property type="entry name" value="adh_short"/>
    <property type="match status" value="1"/>
</dbReference>
<evidence type="ECO:0000313" key="4">
    <source>
        <dbReference type="EMBL" id="KKY36100.1"/>
    </source>
</evidence>
<dbReference type="STRING" id="1214573.A0A0G2I8I4"/>
<sequence length="125" mass="13720">MSVSFGTIWTQHFPPAGPLTEANLPSQAGRVFVVTGGSNGLGYELSRQLYGAGGKVYILTRSRERTESAISKIKEHYEAEDAGKQRGSLEFIHMDLMDFDTVETAAQDFLNREGPNGRLDILSVI</sequence>
<dbReference type="SUPFAM" id="SSF51735">
    <property type="entry name" value="NAD(P)-binding Rossmann-fold domains"/>
    <property type="match status" value="1"/>
</dbReference>
<dbReference type="InterPro" id="IPR036291">
    <property type="entry name" value="NAD(P)-bd_dom_sf"/>
</dbReference>
<dbReference type="Gene3D" id="3.40.50.720">
    <property type="entry name" value="NAD(P)-binding Rossmann-like Domain"/>
    <property type="match status" value="1"/>
</dbReference>
<gene>
    <name evidence="4" type="ORF">UCDDA912_g03927</name>
</gene>
<dbReference type="Proteomes" id="UP000034680">
    <property type="component" value="Unassembled WGS sequence"/>
</dbReference>
<comment type="caution">
    <text evidence="4">The sequence shown here is derived from an EMBL/GenBank/DDBJ whole genome shotgun (WGS) entry which is preliminary data.</text>
</comment>
<evidence type="ECO:0000313" key="5">
    <source>
        <dbReference type="Proteomes" id="UP000034680"/>
    </source>
</evidence>
<dbReference type="PANTHER" id="PTHR24320">
    <property type="entry name" value="RETINOL DEHYDROGENASE"/>
    <property type="match status" value="1"/>
</dbReference>
<organism evidence="4 5">
    <name type="scientific">Diaporthe ampelina</name>
    <dbReference type="NCBI Taxonomy" id="1214573"/>
    <lineage>
        <taxon>Eukaryota</taxon>
        <taxon>Fungi</taxon>
        <taxon>Dikarya</taxon>
        <taxon>Ascomycota</taxon>
        <taxon>Pezizomycotina</taxon>
        <taxon>Sordariomycetes</taxon>
        <taxon>Sordariomycetidae</taxon>
        <taxon>Diaporthales</taxon>
        <taxon>Diaporthaceae</taxon>
        <taxon>Diaporthe</taxon>
    </lineage>
</organism>
<reference evidence="4 5" key="2">
    <citation type="submission" date="2015-05" db="EMBL/GenBank/DDBJ databases">
        <authorList>
            <person name="Morales-Cruz A."/>
            <person name="Amrine K.C."/>
            <person name="Cantu D."/>
        </authorList>
    </citation>
    <scope>NUCLEOTIDE SEQUENCE [LARGE SCALE GENOMIC DNA]</scope>
    <source>
        <strain evidence="4">DA912</strain>
    </source>
</reference>
<name>A0A0G2I8I4_9PEZI</name>
<dbReference type="AlphaFoldDB" id="A0A0G2I8I4"/>
<accession>A0A0G2I8I4</accession>
<evidence type="ECO:0000256" key="2">
    <source>
        <dbReference type="ARBA" id="ARBA00022857"/>
    </source>
</evidence>
<keyword evidence="2" id="KW-0521">NADP</keyword>
<dbReference type="GO" id="GO:0016491">
    <property type="term" value="F:oxidoreductase activity"/>
    <property type="evidence" value="ECO:0007669"/>
    <property type="project" value="UniProtKB-KW"/>
</dbReference>
<reference evidence="4 5" key="1">
    <citation type="submission" date="2015-05" db="EMBL/GenBank/DDBJ databases">
        <title>Distinctive expansion of gene families associated with plant cell wall degradation and secondary metabolism in the genomes of grapevine trunk pathogens.</title>
        <authorList>
            <person name="Lawrence D.P."/>
            <person name="Travadon R."/>
            <person name="Rolshausen P.E."/>
            <person name="Baumgartner K."/>
        </authorList>
    </citation>
    <scope>NUCLEOTIDE SEQUENCE [LARGE SCALE GENOMIC DNA]</scope>
    <source>
        <strain evidence="4">DA912</strain>
    </source>
</reference>
<dbReference type="InterPro" id="IPR002347">
    <property type="entry name" value="SDR_fam"/>
</dbReference>